<gene>
    <name evidence="3" type="ORF">GTW20_20225</name>
</gene>
<protein>
    <submittedName>
        <fullName evidence="3">Uncharacterized protein</fullName>
    </submittedName>
</protein>
<keyword evidence="2" id="KW-0812">Transmembrane</keyword>
<name>A0A7K2IXF0_9ACTN</name>
<evidence type="ECO:0000313" key="4">
    <source>
        <dbReference type="Proteomes" id="UP000467124"/>
    </source>
</evidence>
<evidence type="ECO:0000256" key="1">
    <source>
        <dbReference type="SAM" id="MobiDB-lite"/>
    </source>
</evidence>
<feature type="region of interest" description="Disordered" evidence="1">
    <location>
        <begin position="1"/>
        <end position="48"/>
    </location>
</feature>
<dbReference type="Proteomes" id="UP000467124">
    <property type="component" value="Unassembled WGS sequence"/>
</dbReference>
<dbReference type="RefSeq" id="WP_014913530.1">
    <property type="nucleotide sequence ID" value="NZ_JBEXQO010000001.1"/>
</dbReference>
<feature type="compositionally biased region" description="Low complexity" evidence="1">
    <location>
        <begin position="339"/>
        <end position="348"/>
    </location>
</feature>
<accession>A0A7K2IXF0</accession>
<evidence type="ECO:0000313" key="3">
    <source>
        <dbReference type="EMBL" id="MYR34507.1"/>
    </source>
</evidence>
<reference evidence="3 4" key="1">
    <citation type="journal article" date="2019" name="Nat. Commun.">
        <title>The antimicrobial potential of Streptomyces from insect microbiomes.</title>
        <authorList>
            <person name="Chevrette M.G."/>
            <person name="Carlson C.M."/>
            <person name="Ortega H.E."/>
            <person name="Thomas C."/>
            <person name="Ananiev G.E."/>
            <person name="Barns K.J."/>
            <person name="Book A.J."/>
            <person name="Cagnazzo J."/>
            <person name="Carlos C."/>
            <person name="Flanigan W."/>
            <person name="Grubbs K.J."/>
            <person name="Horn H.A."/>
            <person name="Hoffmann F.M."/>
            <person name="Klassen J.L."/>
            <person name="Knack J.J."/>
            <person name="Lewin G.R."/>
            <person name="McDonald B.R."/>
            <person name="Muller L."/>
            <person name="Melo W.G.P."/>
            <person name="Pinto-Tomas A.A."/>
            <person name="Schmitz A."/>
            <person name="Wendt-Pienkowski E."/>
            <person name="Wildman S."/>
            <person name="Zhao M."/>
            <person name="Zhang F."/>
            <person name="Bugni T.S."/>
            <person name="Andes D.R."/>
            <person name="Pupo M.T."/>
            <person name="Currie C.R."/>
        </authorList>
    </citation>
    <scope>NUCLEOTIDE SEQUENCE [LARGE SCALE GENOMIC DNA]</scope>
    <source>
        <strain evidence="3 4">SID5840</strain>
    </source>
</reference>
<dbReference type="OMA" id="CTEAVWG"/>
<comment type="caution">
    <text evidence="3">The sequence shown here is derived from an EMBL/GenBank/DDBJ whole genome shotgun (WGS) entry which is preliminary data.</text>
</comment>
<feature type="transmembrane region" description="Helical" evidence="2">
    <location>
        <begin position="53"/>
        <end position="74"/>
    </location>
</feature>
<sequence length="348" mass="36802">MSPSEPSTPGRPGRRRKNSEPDESRTSTAPSAEGGRRRGGGRRKKEAGRPGRTLIIVVVALVVVLAVLGTFLFLRFTGDEGEDAAAQQTRPVVYKIRDAGSMNEVLASREVDSRPLNEGELFERRNAEISSQSIDFTLRDSDLTEDCSAAVWGQEVTDALAAADCSQVGRATYVADGYFGVAAVFNLADVEGSRAVADAMEAPEPEDDESAEEVVDPGFLLAPSGSDPFDRLGSGYSAADAIVSGHYLVVVWVQPTDSESVEERVTLSTPLVALANFREPLFRRLVEYSDGDEGGETGTGEPDTTGEGVPAEPGTEGTGETGTGEAGVPVEPGTEEVPQEQVPVEPGR</sequence>
<feature type="compositionally biased region" description="Basic residues" evidence="1">
    <location>
        <begin position="37"/>
        <end position="46"/>
    </location>
</feature>
<keyword evidence="2" id="KW-1133">Transmembrane helix</keyword>
<dbReference type="EMBL" id="WWHY01000001">
    <property type="protein sequence ID" value="MYR34507.1"/>
    <property type="molecule type" value="Genomic_DNA"/>
</dbReference>
<feature type="compositionally biased region" description="Gly residues" evidence="1">
    <location>
        <begin position="316"/>
        <end position="325"/>
    </location>
</feature>
<keyword evidence="2" id="KW-0472">Membrane</keyword>
<evidence type="ECO:0000256" key="2">
    <source>
        <dbReference type="SAM" id="Phobius"/>
    </source>
</evidence>
<feature type="region of interest" description="Disordered" evidence="1">
    <location>
        <begin position="289"/>
        <end position="348"/>
    </location>
</feature>
<organism evidence="3 4">
    <name type="scientific">Nocardiopsis alba</name>
    <dbReference type="NCBI Taxonomy" id="53437"/>
    <lineage>
        <taxon>Bacteria</taxon>
        <taxon>Bacillati</taxon>
        <taxon>Actinomycetota</taxon>
        <taxon>Actinomycetes</taxon>
        <taxon>Streptosporangiales</taxon>
        <taxon>Nocardiopsidaceae</taxon>
        <taxon>Nocardiopsis</taxon>
    </lineage>
</organism>
<proteinExistence type="predicted"/>
<dbReference type="AlphaFoldDB" id="A0A7K2IXF0"/>
<feature type="compositionally biased region" description="Low complexity" evidence="1">
    <location>
        <begin position="299"/>
        <end position="315"/>
    </location>
</feature>